<dbReference type="InterPro" id="IPR016039">
    <property type="entry name" value="Thiolase-like"/>
</dbReference>
<dbReference type="Gene3D" id="3.40.47.10">
    <property type="match status" value="1"/>
</dbReference>
<dbReference type="AlphaFoldDB" id="A0A0F9DVF6"/>
<reference evidence="1" key="1">
    <citation type="journal article" date="2015" name="Nature">
        <title>Complex archaea that bridge the gap between prokaryotes and eukaryotes.</title>
        <authorList>
            <person name="Spang A."/>
            <person name="Saw J.H."/>
            <person name="Jorgensen S.L."/>
            <person name="Zaremba-Niedzwiedzka K."/>
            <person name="Martijn J."/>
            <person name="Lind A.E."/>
            <person name="van Eijk R."/>
            <person name="Schleper C."/>
            <person name="Guy L."/>
            <person name="Ettema T.J."/>
        </authorList>
    </citation>
    <scope>NUCLEOTIDE SEQUENCE</scope>
</reference>
<sequence length="91" mass="9833">VVVASEEVAKSSRSPIKARIVASATSGVAPKEIFIAPVTAVQKVLAKAEIGSPGTMQAVIKALKEKQVIIKEGVAYRLYDVFLEHYLRYFG</sequence>
<proteinExistence type="predicted"/>
<comment type="caution">
    <text evidence="1">The sequence shown here is derived from an EMBL/GenBank/DDBJ whole genome shotgun (WGS) entry which is preliminary data.</text>
</comment>
<accession>A0A0F9DVF6</accession>
<dbReference type="EMBL" id="LAZR01027435">
    <property type="protein sequence ID" value="KKL65739.1"/>
    <property type="molecule type" value="Genomic_DNA"/>
</dbReference>
<gene>
    <name evidence="1" type="ORF">LCGC14_2151950</name>
</gene>
<dbReference type="GO" id="GO:0016746">
    <property type="term" value="F:acyltransferase activity"/>
    <property type="evidence" value="ECO:0007669"/>
    <property type="project" value="InterPro"/>
</dbReference>
<feature type="non-terminal residue" evidence="1">
    <location>
        <position position="1"/>
    </location>
</feature>
<evidence type="ECO:0000313" key="1">
    <source>
        <dbReference type="EMBL" id="KKL65739.1"/>
    </source>
</evidence>
<name>A0A0F9DVF6_9ZZZZ</name>
<organism evidence="1">
    <name type="scientific">marine sediment metagenome</name>
    <dbReference type="NCBI Taxonomy" id="412755"/>
    <lineage>
        <taxon>unclassified sequences</taxon>
        <taxon>metagenomes</taxon>
        <taxon>ecological metagenomes</taxon>
    </lineage>
</organism>
<protein>
    <submittedName>
        <fullName evidence="1">Uncharacterized protein</fullName>
    </submittedName>
</protein>